<gene>
    <name evidence="1" type="ORF">B1B05_17620</name>
    <name evidence="2" type="ORF">SAMN05443094_11249</name>
</gene>
<evidence type="ECO:0000313" key="3">
    <source>
        <dbReference type="Proteomes" id="UP000186385"/>
    </source>
</evidence>
<dbReference type="STRING" id="1017273.SAMN05443094_11249"/>
<name>A0A1N7CAN6_9BACI</name>
<dbReference type="Proteomes" id="UP000215545">
    <property type="component" value="Unassembled WGS sequence"/>
</dbReference>
<dbReference type="Proteomes" id="UP000186385">
    <property type="component" value="Unassembled WGS sequence"/>
</dbReference>
<organism evidence="2 3">
    <name type="scientific">Domibacillus enclensis</name>
    <dbReference type="NCBI Taxonomy" id="1017273"/>
    <lineage>
        <taxon>Bacteria</taxon>
        <taxon>Bacillati</taxon>
        <taxon>Bacillota</taxon>
        <taxon>Bacilli</taxon>
        <taxon>Bacillales</taxon>
        <taxon>Bacillaceae</taxon>
        <taxon>Domibacillus</taxon>
    </lineage>
</organism>
<protein>
    <recommendedName>
        <fullName evidence="5">Nuclease-related domain-containing protein</fullName>
    </recommendedName>
</protein>
<evidence type="ECO:0000313" key="1">
    <source>
        <dbReference type="EMBL" id="OXS73958.1"/>
    </source>
</evidence>
<dbReference type="RefSeq" id="WP_045851694.1">
    <property type="nucleotide sequence ID" value="NZ_FTLX01000012.1"/>
</dbReference>
<dbReference type="EMBL" id="FTLX01000012">
    <property type="protein sequence ID" value="SIR60656.1"/>
    <property type="molecule type" value="Genomic_DNA"/>
</dbReference>
<dbReference type="OrthoDB" id="2433183at2"/>
<accession>A0A1N7CAN6</accession>
<evidence type="ECO:0008006" key="5">
    <source>
        <dbReference type="Google" id="ProtNLM"/>
    </source>
</evidence>
<sequence>MAQLVKLQNYISRYENDPFHYPARYVRLKKQEWLKFRALWERQKESGGALAEENDAGSWMLEEPKERSSFLKGIFSRKQKQPDTEAEHVPLQEEETLFSINETESLYLQTEEEAKKAFVEKMYQFQIKWASSTLTYQSPLDHKYFVDERLKFLLKRLPDTFLIFYEPVFRFQKAVVELDVVMITPLHIWCISFLEEQDDAAFTGSPERFWVKRFGEKESKILSPAVSLGRTEAIVKKLIHHEQIELPVRKAVISRNGYIDDPGAPADIQYIDKRHFNQWFQEMRQLSSPLKTVQLKAAKAMLSHADTVSVRRPEWEEEEEG</sequence>
<dbReference type="AlphaFoldDB" id="A0A1N7CAN6"/>
<dbReference type="EMBL" id="MWSK01000012">
    <property type="protein sequence ID" value="OXS73958.1"/>
    <property type="molecule type" value="Genomic_DNA"/>
</dbReference>
<evidence type="ECO:0000313" key="2">
    <source>
        <dbReference type="EMBL" id="SIR60656.1"/>
    </source>
</evidence>
<reference evidence="4" key="2">
    <citation type="submission" date="2017-03" db="EMBL/GenBank/DDBJ databases">
        <title>Bacillus sp. V-88(T) DSM27956, whole genome shotgun sequencing project.</title>
        <authorList>
            <person name="Dastager S.G."/>
            <person name="Neurgaonkar P.S."/>
            <person name="Dharne M.S."/>
        </authorList>
    </citation>
    <scope>NUCLEOTIDE SEQUENCE [LARGE SCALE GENOMIC DNA]</scope>
    <source>
        <strain evidence="4">DSM 25145</strain>
    </source>
</reference>
<reference evidence="1" key="3">
    <citation type="submission" date="2017-03" db="EMBL/GenBank/DDBJ databases">
        <authorList>
            <person name="Dastager S.G."/>
            <person name="Neurgaonkar P.S."/>
            <person name="Dharne M.S."/>
        </authorList>
    </citation>
    <scope>NUCLEOTIDE SEQUENCE</scope>
    <source>
        <strain evidence="1">DSM 25145</strain>
    </source>
</reference>
<proteinExistence type="predicted"/>
<evidence type="ECO:0000313" key="4">
    <source>
        <dbReference type="Proteomes" id="UP000215545"/>
    </source>
</evidence>
<reference evidence="2 3" key="1">
    <citation type="submission" date="2017-01" db="EMBL/GenBank/DDBJ databases">
        <authorList>
            <person name="Mah S.A."/>
            <person name="Swanson W.J."/>
            <person name="Moy G.W."/>
            <person name="Vacquier V.D."/>
        </authorList>
    </citation>
    <scope>NUCLEOTIDE SEQUENCE [LARGE SCALE GENOMIC DNA]</scope>
    <source>
        <strain evidence="2 3">NIO-1016</strain>
    </source>
</reference>
<keyword evidence="4" id="KW-1185">Reference proteome</keyword>